<gene>
    <name evidence="2" type="ORF">M9Y10_000817</name>
</gene>
<organism evidence="2 3">
    <name type="scientific">Tritrichomonas musculus</name>
    <dbReference type="NCBI Taxonomy" id="1915356"/>
    <lineage>
        <taxon>Eukaryota</taxon>
        <taxon>Metamonada</taxon>
        <taxon>Parabasalia</taxon>
        <taxon>Tritrichomonadida</taxon>
        <taxon>Tritrichomonadidae</taxon>
        <taxon>Tritrichomonas</taxon>
    </lineage>
</organism>
<evidence type="ECO:0000256" key="1">
    <source>
        <dbReference type="SAM" id="MobiDB-lite"/>
    </source>
</evidence>
<dbReference type="Proteomes" id="UP001470230">
    <property type="component" value="Unassembled WGS sequence"/>
</dbReference>
<accession>A0ABR2L598</accession>
<evidence type="ECO:0000313" key="3">
    <source>
        <dbReference type="Proteomes" id="UP001470230"/>
    </source>
</evidence>
<name>A0ABR2L598_9EUKA</name>
<feature type="compositionally biased region" description="Acidic residues" evidence="1">
    <location>
        <begin position="269"/>
        <end position="281"/>
    </location>
</feature>
<evidence type="ECO:0000313" key="2">
    <source>
        <dbReference type="EMBL" id="KAK8898526.1"/>
    </source>
</evidence>
<dbReference type="EMBL" id="JAPFFF010000001">
    <property type="protein sequence ID" value="KAK8898526.1"/>
    <property type="molecule type" value="Genomic_DNA"/>
</dbReference>
<proteinExistence type="predicted"/>
<keyword evidence="3" id="KW-1185">Reference proteome</keyword>
<sequence length="398" mass="46845">MKITKKITKLLAKDEITVTSFVGDNLKAQKLDLDHTNIKCIQNHDESCPEGVPYYVYFKALLLQPLKILSKRLESNDCALFEYPILINSIYKYYDQLSKQYALHDEIEEIRNCIEWRIRNTARYELIQTSFYLTPLGRIEIMNKRNTEHRYKDFYSPVSPITPIHIINPGIKTPDEYVLDDTDPNEVINPGHILNQDINELVGPKMFPNRIVEDDEDNYSVLDQEIDHYVSSIYNMIDLVSILLDDLNRCITKTSNDEDQEKSDYSENKEEDEEEEGESDDIVIEQNSNLNQKENNVEFQNENLQKNLKKLEITFHCWTDSFLQVLNSFVVNQDKYKVIFDIINFEENLQQSIADFSDCLNQFLVITWIAFLQQVSSLTNHFELLMNLYLLLLTFRMR</sequence>
<comment type="caution">
    <text evidence="2">The sequence shown here is derived from an EMBL/GenBank/DDBJ whole genome shotgun (WGS) entry which is preliminary data.</text>
</comment>
<reference evidence="2 3" key="1">
    <citation type="submission" date="2024-04" db="EMBL/GenBank/DDBJ databases">
        <title>Tritrichomonas musculus Genome.</title>
        <authorList>
            <person name="Alves-Ferreira E."/>
            <person name="Grigg M."/>
            <person name="Lorenzi H."/>
            <person name="Galac M."/>
        </authorList>
    </citation>
    <scope>NUCLEOTIDE SEQUENCE [LARGE SCALE GENOMIC DNA]</scope>
    <source>
        <strain evidence="2 3">EAF2021</strain>
    </source>
</reference>
<feature type="region of interest" description="Disordered" evidence="1">
    <location>
        <begin position="255"/>
        <end position="281"/>
    </location>
</feature>
<protein>
    <submittedName>
        <fullName evidence="2">Uncharacterized protein</fullName>
    </submittedName>
</protein>